<dbReference type="GO" id="GO:0005840">
    <property type="term" value="C:ribosome"/>
    <property type="evidence" value="ECO:0007669"/>
    <property type="project" value="UniProtKB-KW"/>
</dbReference>
<proteinExistence type="inferred from homology"/>
<keyword evidence="3" id="KW-0687">Ribonucleoprotein</keyword>
<dbReference type="InterPro" id="IPR001971">
    <property type="entry name" value="Ribosomal_uS11"/>
</dbReference>
<dbReference type="HAMAP" id="MF_01310">
    <property type="entry name" value="Ribosomal_uS11"/>
    <property type="match status" value="1"/>
</dbReference>
<organism evidence="5 6">
    <name type="scientific">Elasticomyces elasticus</name>
    <dbReference type="NCBI Taxonomy" id="574655"/>
    <lineage>
        <taxon>Eukaryota</taxon>
        <taxon>Fungi</taxon>
        <taxon>Dikarya</taxon>
        <taxon>Ascomycota</taxon>
        <taxon>Pezizomycotina</taxon>
        <taxon>Dothideomycetes</taxon>
        <taxon>Dothideomycetidae</taxon>
        <taxon>Mycosphaerellales</taxon>
        <taxon>Teratosphaeriaceae</taxon>
        <taxon>Elasticomyces</taxon>
    </lineage>
</organism>
<evidence type="ECO:0000313" key="6">
    <source>
        <dbReference type="Proteomes" id="UP001310594"/>
    </source>
</evidence>
<keyword evidence="2" id="KW-0689">Ribosomal protein</keyword>
<dbReference type="SUPFAM" id="SSF53137">
    <property type="entry name" value="Translational machinery components"/>
    <property type="match status" value="1"/>
</dbReference>
<dbReference type="GO" id="GO:0003735">
    <property type="term" value="F:structural constituent of ribosome"/>
    <property type="evidence" value="ECO:0007669"/>
    <property type="project" value="InterPro"/>
</dbReference>
<dbReference type="Gene3D" id="3.30.420.80">
    <property type="entry name" value="Ribosomal protein S11"/>
    <property type="match status" value="1"/>
</dbReference>
<dbReference type="GO" id="GO:0006412">
    <property type="term" value="P:translation"/>
    <property type="evidence" value="ECO:0007669"/>
    <property type="project" value="InterPro"/>
</dbReference>
<gene>
    <name evidence="5" type="ORF">LTR97_011722</name>
</gene>
<dbReference type="GO" id="GO:1990904">
    <property type="term" value="C:ribonucleoprotein complex"/>
    <property type="evidence" value="ECO:0007669"/>
    <property type="project" value="UniProtKB-KW"/>
</dbReference>
<evidence type="ECO:0000256" key="1">
    <source>
        <dbReference type="ARBA" id="ARBA00006194"/>
    </source>
</evidence>
<dbReference type="EMBL" id="JAVRQU010000022">
    <property type="protein sequence ID" value="KAK5691070.1"/>
    <property type="molecule type" value="Genomic_DNA"/>
</dbReference>
<feature type="region of interest" description="Disordered" evidence="4">
    <location>
        <begin position="51"/>
        <end position="75"/>
    </location>
</feature>
<feature type="compositionally biased region" description="Low complexity" evidence="4">
    <location>
        <begin position="51"/>
        <end position="71"/>
    </location>
</feature>
<sequence>MAAPTTRTLITSTLCTRCHLRLPPTLRLFHTSPPSHASDNDAAISAISNLSSSIARNPNRTPTSTTTTPRPGGYLAQLDRPAFLEDDDENSILTSSMRDNLNNASSLGEKPHRLHVYATKHNTHLTLVQPSRPASASSALTGLPTGKGQANAKMIDVLMSYSAGNVGFRKAGRGSYDAAYQLAVFLFKQMGEKGLLVEKGIKGGMQDLEVVLRGFGAGREAVTKVLLGSEGRNVRGRVRRVVDATRLKLGGPRAKKPRRLGGRRVLGGKKLRVVWVGMKRFEAYEALRGWDAMLRCQALQLHLADSGESWLLCKFLQRAKSATEANGSARRKQT</sequence>
<name>A0AAN7ZVG6_9PEZI</name>
<evidence type="ECO:0000256" key="4">
    <source>
        <dbReference type="SAM" id="MobiDB-lite"/>
    </source>
</evidence>
<protein>
    <submittedName>
        <fullName evidence="5">Uncharacterized protein</fullName>
    </submittedName>
</protein>
<comment type="caution">
    <text evidence="5">The sequence shown here is derived from an EMBL/GenBank/DDBJ whole genome shotgun (WGS) entry which is preliminary data.</text>
</comment>
<reference evidence="5" key="1">
    <citation type="submission" date="2023-08" db="EMBL/GenBank/DDBJ databases">
        <title>Black Yeasts Isolated from many extreme environments.</title>
        <authorList>
            <person name="Coleine C."/>
            <person name="Stajich J.E."/>
            <person name="Selbmann L."/>
        </authorList>
    </citation>
    <scope>NUCLEOTIDE SEQUENCE</scope>
    <source>
        <strain evidence="5">CCFEE 5810</strain>
    </source>
</reference>
<dbReference type="AlphaFoldDB" id="A0AAN7ZVG6"/>
<dbReference type="InterPro" id="IPR036967">
    <property type="entry name" value="Ribosomal_uS11_sf"/>
</dbReference>
<comment type="similarity">
    <text evidence="1">Belongs to the universal ribosomal protein uS11 family.</text>
</comment>
<accession>A0AAN7ZVG6</accession>
<evidence type="ECO:0000256" key="3">
    <source>
        <dbReference type="ARBA" id="ARBA00023274"/>
    </source>
</evidence>
<evidence type="ECO:0000313" key="5">
    <source>
        <dbReference type="EMBL" id="KAK5691070.1"/>
    </source>
</evidence>
<dbReference type="Proteomes" id="UP001310594">
    <property type="component" value="Unassembled WGS sequence"/>
</dbReference>
<evidence type="ECO:0000256" key="2">
    <source>
        <dbReference type="ARBA" id="ARBA00022980"/>
    </source>
</evidence>